<dbReference type="GO" id="GO:0055085">
    <property type="term" value="P:transmembrane transport"/>
    <property type="evidence" value="ECO:0007669"/>
    <property type="project" value="InterPro"/>
</dbReference>
<dbReference type="InterPro" id="IPR002067">
    <property type="entry name" value="MCP"/>
</dbReference>
<keyword evidence="4" id="KW-0677">Repeat</keyword>
<keyword evidence="3 6" id="KW-0812">Transmembrane</keyword>
<dbReference type="PANTHER" id="PTHR46080">
    <property type="entry name" value="MITOCHONDRIAL SUBSTRATE CARRIER FAMILY PROTEIN J"/>
    <property type="match status" value="1"/>
</dbReference>
<keyword evidence="2 7" id="KW-0813">Transport</keyword>
<dbReference type="SUPFAM" id="SSF103506">
    <property type="entry name" value="Mitochondrial carrier"/>
    <property type="match status" value="1"/>
</dbReference>
<keyword evidence="8" id="KW-1133">Transmembrane helix</keyword>
<dbReference type="Gramene" id="Mp7g01360.2">
    <property type="protein sequence ID" value="Mp7g01360.2.cds"/>
    <property type="gene ID" value="Mp7g01360"/>
</dbReference>
<evidence type="ECO:0000256" key="2">
    <source>
        <dbReference type="ARBA" id="ARBA00022448"/>
    </source>
</evidence>
<dbReference type="Gene3D" id="1.50.40.10">
    <property type="entry name" value="Mitochondrial carrier domain"/>
    <property type="match status" value="1"/>
</dbReference>
<dbReference type="InterPro" id="IPR023395">
    <property type="entry name" value="MCP_dom_sf"/>
</dbReference>
<dbReference type="Pfam" id="PF00153">
    <property type="entry name" value="Mito_carr"/>
    <property type="match status" value="3"/>
</dbReference>
<reference evidence="10" key="1">
    <citation type="journal article" date="2017" name="Cell">
        <title>Insights into land plant evolution garnered from the Marchantia polymorpha genome.</title>
        <authorList>
            <person name="Bowman J.L."/>
            <person name="Kohchi T."/>
            <person name="Yamato K.T."/>
            <person name="Jenkins J."/>
            <person name="Shu S."/>
            <person name="Ishizaki K."/>
            <person name="Yamaoka S."/>
            <person name="Nishihama R."/>
            <person name="Nakamura Y."/>
            <person name="Berger F."/>
            <person name="Adam C."/>
            <person name="Aki S.S."/>
            <person name="Althoff F."/>
            <person name="Araki T."/>
            <person name="Arteaga-Vazquez M.A."/>
            <person name="Balasubrmanian S."/>
            <person name="Barry K."/>
            <person name="Bauer D."/>
            <person name="Boehm C.R."/>
            <person name="Briginshaw L."/>
            <person name="Caballero-Perez J."/>
            <person name="Catarino B."/>
            <person name="Chen F."/>
            <person name="Chiyoda S."/>
            <person name="Chovatia M."/>
            <person name="Davies K.M."/>
            <person name="Delmans M."/>
            <person name="Demura T."/>
            <person name="Dierschke T."/>
            <person name="Dolan L."/>
            <person name="Dorantes-Acosta A.E."/>
            <person name="Eklund D.M."/>
            <person name="Florent S.N."/>
            <person name="Flores-Sandoval E."/>
            <person name="Fujiyama A."/>
            <person name="Fukuzawa H."/>
            <person name="Galik B."/>
            <person name="Grimanelli D."/>
            <person name="Grimwood J."/>
            <person name="Grossniklaus U."/>
            <person name="Hamada T."/>
            <person name="Haseloff J."/>
            <person name="Hetherington A.J."/>
            <person name="Higo A."/>
            <person name="Hirakawa Y."/>
            <person name="Hundley H.N."/>
            <person name="Ikeda Y."/>
            <person name="Inoue K."/>
            <person name="Inoue S.I."/>
            <person name="Ishida S."/>
            <person name="Jia Q."/>
            <person name="Kakita M."/>
            <person name="Kanazawa T."/>
            <person name="Kawai Y."/>
            <person name="Kawashima T."/>
            <person name="Kennedy M."/>
            <person name="Kinose K."/>
            <person name="Kinoshita T."/>
            <person name="Kohara Y."/>
            <person name="Koide E."/>
            <person name="Komatsu K."/>
            <person name="Kopischke S."/>
            <person name="Kubo M."/>
            <person name="Kyozuka J."/>
            <person name="Lagercrantz U."/>
            <person name="Lin S.S."/>
            <person name="Lindquist E."/>
            <person name="Lipzen A.M."/>
            <person name="Lu C.W."/>
            <person name="De Luna E."/>
            <person name="Martienssen R.A."/>
            <person name="Minamino N."/>
            <person name="Mizutani M."/>
            <person name="Mizutani M."/>
            <person name="Mochizuki N."/>
            <person name="Monte I."/>
            <person name="Mosher R."/>
            <person name="Nagasaki H."/>
            <person name="Nakagami H."/>
            <person name="Naramoto S."/>
            <person name="Nishitani K."/>
            <person name="Ohtani M."/>
            <person name="Okamoto T."/>
            <person name="Okumura M."/>
            <person name="Phillips J."/>
            <person name="Pollak B."/>
            <person name="Reinders A."/>
            <person name="Rovekamp M."/>
            <person name="Sano R."/>
            <person name="Sawa S."/>
            <person name="Schmid M.W."/>
            <person name="Shirakawa M."/>
            <person name="Solano R."/>
            <person name="Spunde A."/>
            <person name="Suetsugu N."/>
            <person name="Sugano S."/>
            <person name="Sugiyama A."/>
            <person name="Sun R."/>
            <person name="Suzuki Y."/>
            <person name="Takenaka M."/>
            <person name="Takezawa D."/>
            <person name="Tomogane H."/>
            <person name="Tsuzuki M."/>
            <person name="Ueda T."/>
            <person name="Umeda M."/>
            <person name="Ward J.M."/>
            <person name="Watanabe Y."/>
            <person name="Yazaki K."/>
            <person name="Yokoyama R."/>
            <person name="Yoshitake Y."/>
            <person name="Yotsui I."/>
            <person name="Zachgo S."/>
            <person name="Schmutz J."/>
        </authorList>
    </citation>
    <scope>NUCLEOTIDE SEQUENCE [LARGE SCALE GENOMIC DNA]</scope>
    <source>
        <strain evidence="10">Tak-1</strain>
    </source>
</reference>
<evidence type="ECO:0000256" key="1">
    <source>
        <dbReference type="ARBA" id="ARBA00004141"/>
    </source>
</evidence>
<evidence type="ECO:0000256" key="5">
    <source>
        <dbReference type="ARBA" id="ARBA00023136"/>
    </source>
</evidence>
<gene>
    <name evidence="9" type="ORF">MARPO_0099s0010</name>
</gene>
<dbReference type="PANTHER" id="PTHR46080:SF3">
    <property type="entry name" value="MITOCHONDRIAL SUBSTRATE CARRIER FAMILY PROTEIN"/>
    <property type="match status" value="1"/>
</dbReference>
<accession>A0A2R6WEU0</accession>
<evidence type="ECO:0000256" key="6">
    <source>
        <dbReference type="PROSITE-ProRule" id="PRU00282"/>
    </source>
</evidence>
<proteinExistence type="inferred from homology"/>
<reference evidence="9" key="2">
    <citation type="submission" date="2017-12" db="EMBL/GenBank/DDBJ databases">
        <title>WGS assembly of Marchantia polymorpha.</title>
        <authorList>
            <person name="Bowman J.L."/>
            <person name="Kohchi T."/>
            <person name="Yamato K.T."/>
            <person name="Jenkins J."/>
            <person name="Shu S."/>
            <person name="Ishizaki K."/>
            <person name="Yamaoka S."/>
            <person name="Nishihama R."/>
            <person name="Nakamura Y."/>
            <person name="Berger F."/>
            <person name="Adam C."/>
            <person name="Aki S.S."/>
            <person name="Althoff F."/>
            <person name="Araki T."/>
            <person name="Arteaga-Vazquez M.A."/>
            <person name="Balasubrmanian S."/>
            <person name="Bauer D."/>
            <person name="Boehm C.R."/>
            <person name="Briginshaw L."/>
            <person name="Caballero-Perez J."/>
            <person name="Catarino B."/>
            <person name="Chen F."/>
            <person name="Chiyoda S."/>
            <person name="Chovatia M."/>
            <person name="Davies K.M."/>
            <person name="Delmans M."/>
            <person name="Demura T."/>
            <person name="Dierschke T."/>
            <person name="Dolan L."/>
            <person name="Dorantes-Acosta A.E."/>
            <person name="Eklund D.M."/>
            <person name="Florent S.N."/>
            <person name="Flores-Sandoval E."/>
            <person name="Fujiyama A."/>
            <person name="Fukuzawa H."/>
            <person name="Galik B."/>
            <person name="Grimanelli D."/>
            <person name="Grimwood J."/>
            <person name="Grossniklaus U."/>
            <person name="Hamada T."/>
            <person name="Haseloff J."/>
            <person name="Hetherington A.J."/>
            <person name="Higo A."/>
            <person name="Hirakawa Y."/>
            <person name="Hundley H.N."/>
            <person name="Ikeda Y."/>
            <person name="Inoue K."/>
            <person name="Inoue S."/>
            <person name="Ishida S."/>
            <person name="Jia Q."/>
            <person name="Kakita M."/>
            <person name="Kanazawa T."/>
            <person name="Kawai Y."/>
            <person name="Kawashima T."/>
            <person name="Kennedy M."/>
            <person name="Kinose K."/>
            <person name="Kinoshita T."/>
            <person name="Kohara Y."/>
            <person name="Koide E."/>
            <person name="Komatsu K."/>
            <person name="Kopischke S."/>
            <person name="Kubo M."/>
            <person name="Kyozuka J."/>
            <person name="Lagercrantz U."/>
            <person name="Lin S.S."/>
            <person name="Lindquist E."/>
            <person name="Lipzen A.M."/>
            <person name="Lu C."/>
            <person name="Luna E.D."/>
            <person name="Martienssen R.A."/>
            <person name="Minamino N."/>
            <person name="Mizutani M."/>
            <person name="Mizutani M."/>
            <person name="Mochizuki N."/>
            <person name="Monte I."/>
            <person name="Mosher R."/>
            <person name="Nagasaki H."/>
            <person name="Nakagami H."/>
            <person name="Naramoto S."/>
            <person name="Nishitani K."/>
            <person name="Ohtani M."/>
            <person name="Okamoto T."/>
            <person name="Okumura M."/>
            <person name="Phillips J."/>
            <person name="Pollak B."/>
            <person name="Reinders A."/>
            <person name="Roevekamp M."/>
            <person name="Sano R."/>
            <person name="Sawa S."/>
            <person name="Schmid M.W."/>
            <person name="Shirakawa M."/>
            <person name="Solano R."/>
            <person name="Spunde A."/>
            <person name="Suetsugu N."/>
            <person name="Sugano S."/>
            <person name="Sugiyama A."/>
            <person name="Sun R."/>
            <person name="Suzuki Y."/>
            <person name="Takenaka M."/>
            <person name="Takezawa D."/>
            <person name="Tomogane H."/>
            <person name="Tsuzuki M."/>
            <person name="Ueda T."/>
            <person name="Umeda M."/>
            <person name="Ward J.M."/>
            <person name="Watanabe Y."/>
            <person name="Yazaki K."/>
            <person name="Yokoyama R."/>
            <person name="Yoshitake Y."/>
            <person name="Yotsui I."/>
            <person name="Zachgo S."/>
            <person name="Schmutz J."/>
        </authorList>
    </citation>
    <scope>NUCLEOTIDE SEQUENCE [LARGE SCALE GENOMIC DNA]</scope>
    <source>
        <strain evidence="9">Tak-1</strain>
    </source>
</reference>
<dbReference type="Proteomes" id="UP000244005">
    <property type="component" value="Unassembled WGS sequence"/>
</dbReference>
<dbReference type="AlphaFoldDB" id="A0A2R6WEU0"/>
<evidence type="ECO:0000256" key="3">
    <source>
        <dbReference type="ARBA" id="ARBA00022692"/>
    </source>
</evidence>
<feature type="repeat" description="Solcar" evidence="6">
    <location>
        <begin position="27"/>
        <end position="108"/>
    </location>
</feature>
<dbReference type="PRINTS" id="PR00926">
    <property type="entry name" value="MITOCARRIER"/>
</dbReference>
<evidence type="ECO:0000256" key="7">
    <source>
        <dbReference type="RuleBase" id="RU000488"/>
    </source>
</evidence>
<keyword evidence="10" id="KW-1185">Reference proteome</keyword>
<dbReference type="Gramene" id="Mp7g01360.1">
    <property type="protein sequence ID" value="Mp7g01360.1.cds"/>
    <property type="gene ID" value="Mp7g01360"/>
</dbReference>
<feature type="repeat" description="Solcar" evidence="6">
    <location>
        <begin position="123"/>
        <end position="211"/>
    </location>
</feature>
<feature type="repeat" description="Solcar" evidence="6">
    <location>
        <begin position="231"/>
        <end position="318"/>
    </location>
</feature>
<evidence type="ECO:0008006" key="11">
    <source>
        <dbReference type="Google" id="ProtNLM"/>
    </source>
</evidence>
<dbReference type="OMA" id="GPSGILM"/>
<comment type="similarity">
    <text evidence="7">Belongs to the mitochondrial carrier (TC 2.A.29) family.</text>
</comment>
<name>A0A2R6WEU0_MARPO</name>
<feature type="transmembrane region" description="Helical" evidence="8">
    <location>
        <begin position="27"/>
        <end position="46"/>
    </location>
</feature>
<evidence type="ECO:0000256" key="8">
    <source>
        <dbReference type="SAM" id="Phobius"/>
    </source>
</evidence>
<protein>
    <recommendedName>
        <fullName evidence="11">Mitochondrial carrier protein</fullName>
    </recommendedName>
</protein>
<dbReference type="PROSITE" id="PS50920">
    <property type="entry name" value="SOLCAR"/>
    <property type="match status" value="3"/>
</dbReference>
<dbReference type="EMBL" id="KZ772771">
    <property type="protein sequence ID" value="PTQ32370.1"/>
    <property type="molecule type" value="Genomic_DNA"/>
</dbReference>
<dbReference type="OrthoDB" id="250329at2759"/>
<dbReference type="InterPro" id="IPR018108">
    <property type="entry name" value="MCP_transmembrane"/>
</dbReference>
<keyword evidence="5 6" id="KW-0472">Membrane</keyword>
<evidence type="ECO:0000313" key="9">
    <source>
        <dbReference type="EMBL" id="PTQ32371.1"/>
    </source>
</evidence>
<organism evidence="9 10">
    <name type="scientific">Marchantia polymorpha</name>
    <name type="common">Common liverwort</name>
    <name type="synonym">Marchantia aquatica</name>
    <dbReference type="NCBI Taxonomy" id="3197"/>
    <lineage>
        <taxon>Eukaryota</taxon>
        <taxon>Viridiplantae</taxon>
        <taxon>Streptophyta</taxon>
        <taxon>Embryophyta</taxon>
        <taxon>Marchantiophyta</taxon>
        <taxon>Marchantiopsida</taxon>
        <taxon>Marchantiidae</taxon>
        <taxon>Marchantiales</taxon>
        <taxon>Marchantiaceae</taxon>
        <taxon>Marchantia</taxon>
    </lineage>
</organism>
<sequence>MAASHRTADMALPQAEINWDRLDKTKFYLVGAGLFSGISGALYPISVIKTRLQVVRADSVHKTAGSIVRHIVSTEGIRGLYRGFGIVITGAIPSRMVFMTSLETTKAATLKIAERMELPEATAAAVANGAAGLLSSMASQTVFVPLDVVSQRLMVQGTVGTTHYNGSMDAVRQIIKADGIRGLYRGFGMSVLTYSPSSAVWWAAYGSSQRLIWRGLGYGSRDDVEPPSQAKMVLVQASGGIAAGAVSSIATTPMDTIKTRLQVLKSETEGTPTISQTVKQLIKENGWRGFYKGLVPRFVSMSLWGTSMITSYEFLKRMSVKQEE</sequence>
<dbReference type="EMBL" id="KZ772771">
    <property type="protein sequence ID" value="PTQ32371.1"/>
    <property type="molecule type" value="Genomic_DNA"/>
</dbReference>
<evidence type="ECO:0000256" key="4">
    <source>
        <dbReference type="ARBA" id="ARBA00022737"/>
    </source>
</evidence>
<dbReference type="GO" id="GO:0016020">
    <property type="term" value="C:membrane"/>
    <property type="evidence" value="ECO:0007669"/>
    <property type="project" value="UniProtKB-SubCell"/>
</dbReference>
<evidence type="ECO:0000313" key="10">
    <source>
        <dbReference type="Proteomes" id="UP000244005"/>
    </source>
</evidence>
<comment type="subcellular location">
    <subcellularLocation>
        <location evidence="1">Membrane</location>
        <topology evidence="1">Multi-pass membrane protein</topology>
    </subcellularLocation>
</comment>